<dbReference type="Gene3D" id="3.40.50.300">
    <property type="entry name" value="P-loop containing nucleotide triphosphate hydrolases"/>
    <property type="match status" value="2"/>
</dbReference>
<keyword evidence="1" id="KW-0547">Nucleotide-binding</keyword>
<dbReference type="InterPro" id="IPR012340">
    <property type="entry name" value="NA-bd_OB-fold"/>
</dbReference>
<dbReference type="InterPro" id="IPR027417">
    <property type="entry name" value="P-loop_NTPase"/>
</dbReference>
<keyword evidence="7" id="KW-0234">DNA repair</keyword>
<feature type="domain" description="Helicase C-terminal" evidence="10">
    <location>
        <begin position="495"/>
        <end position="689"/>
    </location>
</feature>
<gene>
    <name evidence="11" type="ORF">AB2L28_18880</name>
</gene>
<dbReference type="PANTHER" id="PTHR47964:SF1">
    <property type="entry name" value="ATP-DEPENDENT DNA HELICASE HOMOLOG RECG, CHLOROPLASTIC"/>
    <property type="match status" value="1"/>
</dbReference>
<keyword evidence="12" id="KW-1185">Reference proteome</keyword>
<evidence type="ECO:0000259" key="10">
    <source>
        <dbReference type="PROSITE" id="PS51194"/>
    </source>
</evidence>
<dbReference type="SUPFAM" id="SSF52540">
    <property type="entry name" value="P-loop containing nucleoside triphosphate hydrolases"/>
    <property type="match status" value="2"/>
</dbReference>
<dbReference type="Proteomes" id="UP001566476">
    <property type="component" value="Unassembled WGS sequence"/>
</dbReference>
<dbReference type="InterPro" id="IPR001650">
    <property type="entry name" value="Helicase_C-like"/>
</dbReference>
<evidence type="ECO:0000256" key="4">
    <source>
        <dbReference type="ARBA" id="ARBA00022806"/>
    </source>
</evidence>
<dbReference type="Pfam" id="PF17191">
    <property type="entry name" value="RecG_wedge"/>
    <property type="match status" value="1"/>
</dbReference>
<dbReference type="CDD" id="cd04488">
    <property type="entry name" value="RecG_wedge_OBF"/>
    <property type="match status" value="1"/>
</dbReference>
<dbReference type="PANTHER" id="PTHR47964">
    <property type="entry name" value="ATP-DEPENDENT DNA HELICASE HOMOLOG RECG, CHLOROPLASTIC"/>
    <property type="match status" value="1"/>
</dbReference>
<dbReference type="Pfam" id="PF00270">
    <property type="entry name" value="DEAD"/>
    <property type="match status" value="1"/>
</dbReference>
<evidence type="ECO:0000256" key="5">
    <source>
        <dbReference type="ARBA" id="ARBA00022840"/>
    </source>
</evidence>
<keyword evidence="3" id="KW-0378">Hydrolase</keyword>
<keyword evidence="6" id="KW-0238">DNA-binding</keyword>
<dbReference type="Gene3D" id="2.40.50.140">
    <property type="entry name" value="Nucleic acid-binding proteins"/>
    <property type="match status" value="1"/>
</dbReference>
<evidence type="ECO:0000313" key="11">
    <source>
        <dbReference type="EMBL" id="MEZ0494307.1"/>
    </source>
</evidence>
<dbReference type="EMBL" id="JBGGTQ010000010">
    <property type="protein sequence ID" value="MEZ0494307.1"/>
    <property type="molecule type" value="Genomic_DNA"/>
</dbReference>
<evidence type="ECO:0000259" key="9">
    <source>
        <dbReference type="PROSITE" id="PS51192"/>
    </source>
</evidence>
<dbReference type="InterPro" id="IPR011545">
    <property type="entry name" value="DEAD/DEAH_box_helicase_dom"/>
</dbReference>
<dbReference type="SMART" id="SM00487">
    <property type="entry name" value="DEXDc"/>
    <property type="match status" value="1"/>
</dbReference>
<dbReference type="SMART" id="SM00490">
    <property type="entry name" value="HELICc"/>
    <property type="match status" value="1"/>
</dbReference>
<dbReference type="InterPro" id="IPR047112">
    <property type="entry name" value="RecG/Mfd"/>
</dbReference>
<sequence>MLDLDAPLSSLLPRAGDGSGKNADPAKWLSHLGLETGRDLLWHLPRKYLDRGELTAIRELTVGEDVTIVAQVQDVGKPQPLRQKSGWRVVVTLSDGRDRITTTFFMATPHQFGPVLRPFVAGALVMASGRAGQFNGTWQLDKPTVEPVPQGADAGAMAEAPLPLYPATRDCPSYVVRAGVETLLDALEAEPASEGLGETLPADVVAGEGLLPPLAALRAVHRPRDRAQLAAGQDRLRFEEAFVLQTALALRRASSATQAAVPRTPSADGLAAAFDGRLPFPLTGAQRRVGDEIAAELARPHPMQRLLQGDVGSGKTLVALRAMLAVVDGGGQAALLAPTEVLAAQHLRSITGALGDLAAGGFLGGDARGTRVVLLTGSMGAAARRESLLAAASGEAGIVVGTHALLQEGVQFADLGLVVVDEQHRFGVEQRDVLRRKGTETGRGIPHLLAMTATPIPRTVAMTLFGDLETSVLDELPPGRAEVQTVVVPQDKPAWIDRTWQRIAEEAALGRQAYVVCARIEADDDDLADGAEEPDDAEEPPAPARGAKGAGGGRPAPRPPAAVSQVLDVVRTHPATAALRTEVLHGRLPPAEKEDVMGRFAAGEVDVVVATTVVEVGVDVPNASVMVVVDADRFGISQLHQLRGRIGRGGLPGTCLLLSGTSPDSRAGRRLKALARTRDGFELARLDLAERREGDVLGAAQSGERTSLQLLGVLQHADVIERARARARTLVEVDPDLARHPGLAAAVASRVTGDTAAFLGRA</sequence>
<proteinExistence type="predicted"/>
<dbReference type="InterPro" id="IPR014001">
    <property type="entry name" value="Helicase_ATP-bd"/>
</dbReference>
<accession>A0ABV4IAS1</accession>
<evidence type="ECO:0000256" key="6">
    <source>
        <dbReference type="ARBA" id="ARBA00023125"/>
    </source>
</evidence>
<dbReference type="CDD" id="cd17992">
    <property type="entry name" value="DEXHc_RecG"/>
    <property type="match status" value="1"/>
</dbReference>
<keyword evidence="4 11" id="KW-0347">Helicase</keyword>
<dbReference type="InterPro" id="IPR033454">
    <property type="entry name" value="RecG_wedge"/>
</dbReference>
<dbReference type="GO" id="GO:0004386">
    <property type="term" value="F:helicase activity"/>
    <property type="evidence" value="ECO:0007669"/>
    <property type="project" value="UniProtKB-KW"/>
</dbReference>
<keyword evidence="2" id="KW-0227">DNA damage</keyword>
<evidence type="ECO:0000256" key="8">
    <source>
        <dbReference type="SAM" id="MobiDB-lite"/>
    </source>
</evidence>
<organism evidence="11 12">
    <name type="scientific">Kineococcus mangrovi</name>
    <dbReference type="NCBI Taxonomy" id="1660183"/>
    <lineage>
        <taxon>Bacteria</taxon>
        <taxon>Bacillati</taxon>
        <taxon>Actinomycetota</taxon>
        <taxon>Actinomycetes</taxon>
        <taxon>Kineosporiales</taxon>
        <taxon>Kineosporiaceae</taxon>
        <taxon>Kineococcus</taxon>
    </lineage>
</organism>
<feature type="domain" description="Helicase ATP-binding" evidence="9">
    <location>
        <begin position="296"/>
        <end position="473"/>
    </location>
</feature>
<dbReference type="PROSITE" id="PS51194">
    <property type="entry name" value="HELICASE_CTER"/>
    <property type="match status" value="1"/>
</dbReference>
<evidence type="ECO:0000256" key="3">
    <source>
        <dbReference type="ARBA" id="ARBA00022801"/>
    </source>
</evidence>
<feature type="compositionally biased region" description="Acidic residues" evidence="8">
    <location>
        <begin position="527"/>
        <end position="539"/>
    </location>
</feature>
<evidence type="ECO:0000313" key="12">
    <source>
        <dbReference type="Proteomes" id="UP001566476"/>
    </source>
</evidence>
<dbReference type="PROSITE" id="PS51192">
    <property type="entry name" value="HELICASE_ATP_BIND_1"/>
    <property type="match status" value="1"/>
</dbReference>
<feature type="region of interest" description="Disordered" evidence="8">
    <location>
        <begin position="527"/>
        <end position="560"/>
    </location>
</feature>
<keyword evidence="5" id="KW-0067">ATP-binding</keyword>
<dbReference type="SUPFAM" id="SSF50249">
    <property type="entry name" value="Nucleic acid-binding proteins"/>
    <property type="match status" value="1"/>
</dbReference>
<comment type="caution">
    <text evidence="11">The sequence shown here is derived from an EMBL/GenBank/DDBJ whole genome shotgun (WGS) entry which is preliminary data.</text>
</comment>
<dbReference type="RefSeq" id="WP_370720537.1">
    <property type="nucleotide sequence ID" value="NZ_JBGGTQ010000010.1"/>
</dbReference>
<protein>
    <submittedName>
        <fullName evidence="11">ATP-dependent DNA helicase RecG</fullName>
    </submittedName>
</protein>
<evidence type="ECO:0000256" key="2">
    <source>
        <dbReference type="ARBA" id="ARBA00022763"/>
    </source>
</evidence>
<evidence type="ECO:0000256" key="7">
    <source>
        <dbReference type="ARBA" id="ARBA00023204"/>
    </source>
</evidence>
<dbReference type="Pfam" id="PF00271">
    <property type="entry name" value="Helicase_C"/>
    <property type="match status" value="1"/>
</dbReference>
<name>A0ABV4IAS1_9ACTN</name>
<evidence type="ECO:0000256" key="1">
    <source>
        <dbReference type="ARBA" id="ARBA00022741"/>
    </source>
</evidence>
<reference evidence="11 12" key="1">
    <citation type="submission" date="2024-07" db="EMBL/GenBank/DDBJ databases">
        <authorList>
            <person name="Thanompreechachai J."/>
            <person name="Duangmal K."/>
        </authorList>
    </citation>
    <scope>NUCLEOTIDE SEQUENCE [LARGE SCALE GENOMIC DNA]</scope>
    <source>
        <strain evidence="11 12">TBRC 1896</strain>
    </source>
</reference>